<feature type="transmembrane region" description="Helical" evidence="1">
    <location>
        <begin position="6"/>
        <end position="39"/>
    </location>
</feature>
<name>A0A2M7DDV6_9BACT</name>
<comment type="caution">
    <text evidence="2">The sequence shown here is derived from an EMBL/GenBank/DDBJ whole genome shotgun (WGS) entry which is preliminary data.</text>
</comment>
<gene>
    <name evidence="2" type="ORF">COS21_01930</name>
</gene>
<dbReference type="EMBL" id="PETV01000059">
    <property type="protein sequence ID" value="PIV47054.1"/>
    <property type="molecule type" value="Genomic_DNA"/>
</dbReference>
<keyword evidence="1" id="KW-0472">Membrane</keyword>
<accession>A0A2M7DDV6</accession>
<dbReference type="Gene3D" id="3.40.1000.10">
    <property type="entry name" value="Mog1/PsbP, alpha/beta/alpha sandwich"/>
    <property type="match status" value="1"/>
</dbReference>
<sequence length="220" mass="24947">MFVAGIFLWYVLCYYVIMKTILMAILAVLSVALAGVLGYQKLTQPELVPTVVSQPAVNQPVATTSDETAGWKTYRNEGYGFEVEYPGNWHVYPSIFQEIDIIGFSNLSEEEVKAKQESGDFTNARSLTIKIINKQIDSWLQEQQRLSDALGIENFSKEKITIGENEGYKISGAVEGKRGFSKALFTKEKVYLVETLFPKKCIFEECEIFNQMLSTFKFIK</sequence>
<evidence type="ECO:0000313" key="2">
    <source>
        <dbReference type="EMBL" id="PIV47054.1"/>
    </source>
</evidence>
<dbReference type="AlphaFoldDB" id="A0A2M7DDV6"/>
<proteinExistence type="predicted"/>
<protein>
    <recommendedName>
        <fullName evidence="4">PsbP C-terminal domain-containing protein</fullName>
    </recommendedName>
</protein>
<organism evidence="2 3">
    <name type="scientific">bacterium (Candidatus Gribaldobacteria) CG02_land_8_20_14_3_00_41_15</name>
    <dbReference type="NCBI Taxonomy" id="2014270"/>
    <lineage>
        <taxon>Bacteria</taxon>
        <taxon>Candidatus Gribaldobacteria</taxon>
    </lineage>
</organism>
<evidence type="ECO:0008006" key="4">
    <source>
        <dbReference type="Google" id="ProtNLM"/>
    </source>
</evidence>
<keyword evidence="1" id="KW-1133">Transmembrane helix</keyword>
<evidence type="ECO:0000256" key="1">
    <source>
        <dbReference type="SAM" id="Phobius"/>
    </source>
</evidence>
<keyword evidence="1" id="KW-0812">Transmembrane</keyword>
<evidence type="ECO:0000313" key="3">
    <source>
        <dbReference type="Proteomes" id="UP000229030"/>
    </source>
</evidence>
<dbReference type="Proteomes" id="UP000229030">
    <property type="component" value="Unassembled WGS sequence"/>
</dbReference>
<reference evidence="3" key="1">
    <citation type="submission" date="2017-09" db="EMBL/GenBank/DDBJ databases">
        <title>Depth-based differentiation of microbial function through sediment-hosted aquifers and enrichment of novel symbionts in the deep terrestrial subsurface.</title>
        <authorList>
            <person name="Probst A.J."/>
            <person name="Ladd B."/>
            <person name="Jarett J.K."/>
            <person name="Geller-Mcgrath D.E."/>
            <person name="Sieber C.M.K."/>
            <person name="Emerson J.B."/>
            <person name="Anantharaman K."/>
            <person name="Thomas B.C."/>
            <person name="Malmstrom R."/>
            <person name="Stieglmeier M."/>
            <person name="Klingl A."/>
            <person name="Woyke T."/>
            <person name="Ryan C.M."/>
            <person name="Banfield J.F."/>
        </authorList>
    </citation>
    <scope>NUCLEOTIDE SEQUENCE [LARGE SCALE GENOMIC DNA]</scope>
</reference>